<dbReference type="OrthoDB" id="9876299at2759"/>
<sequence length="573" mass="60974">MGQVNSTEAHSRSQPVIVDPTPAPTSQSSSSSSIPSVEDMRNLTSRILASTNDALKNLRENIPAIELPASLSSSSSSSPSNSSSSTNAAISLDSDAAHEAGIAAAAMVDGVGLASDTNPAMVMTSSSDQPPILVYRSFGNSDRDNSASVTELIKLHYYLSVEWVKENPMQAAMGAAALAAALVAGTMVVNSIQAHRQKQRRLRVLRGKGDAKREVIVVTNVATLEGASLALSLDQEGFVVFVGVPNQTQADEVEQWGRTDIHPVVVDVAKPNPFEEIVRAVSSFLDQNNSALLGGSPLSSSSSIIYQEELSSSTANIRLIKPEHALKSVSEAESKRRHHGKTDTPLYRLAAVIVNPQSSAVGSIEKVDLDLWRQAVDANITGAVIAAQKFMPLMKRTLALAKPRRSPRLIFISSAITGSIGFPFQSAICASHHAVESIADSLRREVKSQGIDVVCLRPGIADRSFRKEWGEKSSKANVGGLGLLNTMDPTKILRATFKSESTTAALCDATYDAITKNKPAACVRVGSGSLSYSFVGWAVPRSIVDWSIKGKSVKIYSPATVKVSNSSTKVHEE</sequence>
<evidence type="ECO:0000256" key="1">
    <source>
        <dbReference type="SAM" id="MobiDB-lite"/>
    </source>
</evidence>
<dbReference type="SUPFAM" id="SSF51735">
    <property type="entry name" value="NAD(P)-binding Rossmann-fold domains"/>
    <property type="match status" value="1"/>
</dbReference>
<protein>
    <recommendedName>
        <fullName evidence="4">NAD(P)-binding protein</fullName>
    </recommendedName>
</protein>
<gene>
    <name evidence="2" type="ORF">BGZ97_006088</name>
</gene>
<proteinExistence type="predicted"/>
<reference evidence="2" key="1">
    <citation type="journal article" date="2020" name="Fungal Divers.">
        <title>Resolving the Mortierellaceae phylogeny through synthesis of multi-gene phylogenetics and phylogenomics.</title>
        <authorList>
            <person name="Vandepol N."/>
            <person name="Liber J."/>
            <person name="Desiro A."/>
            <person name="Na H."/>
            <person name="Kennedy M."/>
            <person name="Barry K."/>
            <person name="Grigoriev I.V."/>
            <person name="Miller A.N."/>
            <person name="O'Donnell K."/>
            <person name="Stajich J.E."/>
            <person name="Bonito G."/>
        </authorList>
    </citation>
    <scope>NUCLEOTIDE SEQUENCE</scope>
    <source>
        <strain evidence="2">NVP60</strain>
    </source>
</reference>
<evidence type="ECO:0000313" key="2">
    <source>
        <dbReference type="EMBL" id="KAG0290770.1"/>
    </source>
</evidence>
<dbReference type="GO" id="GO:0016491">
    <property type="term" value="F:oxidoreductase activity"/>
    <property type="evidence" value="ECO:0007669"/>
    <property type="project" value="TreeGrafter"/>
</dbReference>
<dbReference type="Proteomes" id="UP000823405">
    <property type="component" value="Unassembled WGS sequence"/>
</dbReference>
<accession>A0A9P6QUJ6</accession>
<feature type="compositionally biased region" description="Polar residues" evidence="1">
    <location>
        <begin position="1"/>
        <end position="14"/>
    </location>
</feature>
<feature type="compositionally biased region" description="Low complexity" evidence="1">
    <location>
        <begin position="70"/>
        <end position="85"/>
    </location>
</feature>
<dbReference type="Gene3D" id="3.40.50.720">
    <property type="entry name" value="NAD(P)-binding Rossmann-like Domain"/>
    <property type="match status" value="1"/>
</dbReference>
<comment type="caution">
    <text evidence="2">The sequence shown here is derived from an EMBL/GenBank/DDBJ whole genome shotgun (WGS) entry which is preliminary data.</text>
</comment>
<dbReference type="EMBL" id="JAAAIN010002706">
    <property type="protein sequence ID" value="KAG0290770.1"/>
    <property type="molecule type" value="Genomic_DNA"/>
</dbReference>
<dbReference type="InterPro" id="IPR013952">
    <property type="entry name" value="DUF1776_fun"/>
</dbReference>
<feature type="compositionally biased region" description="Low complexity" evidence="1">
    <location>
        <begin position="24"/>
        <end position="36"/>
    </location>
</feature>
<evidence type="ECO:0008006" key="4">
    <source>
        <dbReference type="Google" id="ProtNLM"/>
    </source>
</evidence>
<organism evidence="2 3">
    <name type="scientific">Linnemannia gamsii</name>
    <dbReference type="NCBI Taxonomy" id="64522"/>
    <lineage>
        <taxon>Eukaryota</taxon>
        <taxon>Fungi</taxon>
        <taxon>Fungi incertae sedis</taxon>
        <taxon>Mucoromycota</taxon>
        <taxon>Mortierellomycotina</taxon>
        <taxon>Mortierellomycetes</taxon>
        <taxon>Mortierellales</taxon>
        <taxon>Mortierellaceae</taxon>
        <taxon>Linnemannia</taxon>
    </lineage>
</organism>
<feature type="region of interest" description="Disordered" evidence="1">
    <location>
        <begin position="69"/>
        <end position="88"/>
    </location>
</feature>
<dbReference type="GO" id="GO:0008202">
    <property type="term" value="P:steroid metabolic process"/>
    <property type="evidence" value="ECO:0007669"/>
    <property type="project" value="TreeGrafter"/>
</dbReference>
<feature type="region of interest" description="Disordered" evidence="1">
    <location>
        <begin position="1"/>
        <end position="39"/>
    </location>
</feature>
<name>A0A9P6QUJ6_9FUNG</name>
<keyword evidence="3" id="KW-1185">Reference proteome</keyword>
<evidence type="ECO:0000313" key="3">
    <source>
        <dbReference type="Proteomes" id="UP000823405"/>
    </source>
</evidence>
<dbReference type="InterPro" id="IPR036291">
    <property type="entry name" value="NAD(P)-bd_dom_sf"/>
</dbReference>
<dbReference type="PANTHER" id="PTHR43313">
    <property type="entry name" value="SHORT-CHAIN DEHYDROGENASE/REDUCTASE FAMILY 9C"/>
    <property type="match status" value="1"/>
</dbReference>
<dbReference type="Pfam" id="PF08643">
    <property type="entry name" value="DUF1776"/>
    <property type="match status" value="1"/>
</dbReference>
<dbReference type="AlphaFoldDB" id="A0A9P6QUJ6"/>
<dbReference type="PANTHER" id="PTHR43313:SF1">
    <property type="entry name" value="3BETA-HYDROXYSTEROID DEHYDROGENASE DHS-16"/>
    <property type="match status" value="1"/>
</dbReference>